<name>A0A1E3P2C8_WICAA</name>
<feature type="compositionally biased region" description="Polar residues" evidence="2">
    <location>
        <begin position="918"/>
        <end position="931"/>
    </location>
</feature>
<feature type="compositionally biased region" description="Low complexity" evidence="2">
    <location>
        <begin position="495"/>
        <end position="509"/>
    </location>
</feature>
<proteinExistence type="predicted"/>
<dbReference type="PROSITE" id="PS50853">
    <property type="entry name" value="FN3"/>
    <property type="match status" value="1"/>
</dbReference>
<sequence length="1124" mass="124846">MYWTLTVLSLACLWLAHRLYVLAKIPVPELIKTLNIDIPKASKLSVDNITCSKVHIHWDLPLLEHKIVSFVLYVNGKQASTLNGNVSQCCLSSLFPNTKYKIDLISINSNGYKAKSESIFIKTKPEKLQDYNILLENPENLFRLLTDNPDVSTVHKLTTPSTITSNGEARAAGRSRSNTVNSVNGNGTTAPQTNGLASYAASTATNNSFLPNPKSMDDIEELRYYLESGQEELHTILNQQTQALKDFKEQEYILIEERDKLRDRKKLEDTNRQAIKTEMNLLDDSRRLTELKKSKQESSLIAKRKNIQKMESDLNNWNLKIDEFEKHKNDLTESEDRVHSEIDSDIAIKKSKIKELQDAISKIDEDIKAINSKKKQKEQLKPQFIKIFKTLGDHTDIGGCLDKEGTKTLEQLKSLDIEVHQKIQKEIESDARLEAEWRAQQQREVNNCLRISGVKEALKRENVNLKVALNPSSSHSSTPPSVHSQPSNLVASQIPQHQQNQSSLHQPQQRDISPPNPNAFPFAVPNAFNYNNVQNGSSPSLSSYQVTQNSTPPAFTSSSLWNTFTIPNGSNQGNSSDGFAFNTTLPNNGTLQRPEFEPEVDDSEVLPNAETSAQHLLPKYLIDEDNDFMNLVKGVQGDLSLENSSNSNHFQQGPNSHFGMNNAFSNVHNDSSANLSTKSIFHNEFGIPTQPRFSLDNPSSPPQSFNAELLSNQTSPSNANNNDIHSVFSGNHNELLQNSFQPQPPTQVAQQSSKDTNHISSFSPRRLSNVFSFGRRNNDVNDNQNNNTNEPPASAPSLSKSQQQHSKFFNKNAVTSNANNGDITGTPQSHAHSGSNPLFTFSPEVSNQKNSTPSKFILDSVWKSPGESDNSHNRNVSMNSAHSNNTSFEKEQSFSKFFPGPSVQNNDFLTAPTKESHNNNIGSNVSFSSDAMSDHVNMETGGPIQLSATNKSSNTTSIKSLKSSADNASNVSSSPSFFRKNKFLMNPFGGNNNQANELGNKSPSKQHSTLFRTSSPTKIDAHNTEDSDIEEFHPGSNNNSATTPKRLFSRNRKSSSSNIRKQSFASSHNNDTDSNYNATDGSIQSTNTSASNGKSLVKKFFGKNKGEPKENDLDEQIIEEDIEK</sequence>
<dbReference type="Pfam" id="PF00041">
    <property type="entry name" value="fn3"/>
    <property type="match status" value="1"/>
</dbReference>
<evidence type="ECO:0000256" key="1">
    <source>
        <dbReference type="SAM" id="Coils"/>
    </source>
</evidence>
<dbReference type="AlphaFoldDB" id="A0A1E3P2C8"/>
<feature type="compositionally biased region" description="Basic and acidic residues" evidence="2">
    <location>
        <begin position="1019"/>
        <end position="1033"/>
    </location>
</feature>
<dbReference type="InterPro" id="IPR013783">
    <property type="entry name" value="Ig-like_fold"/>
</dbReference>
<evidence type="ECO:0000259" key="4">
    <source>
        <dbReference type="PROSITE" id="PS50853"/>
    </source>
</evidence>
<dbReference type="Proteomes" id="UP000094112">
    <property type="component" value="Unassembled WGS sequence"/>
</dbReference>
<feature type="compositionally biased region" description="Polar residues" evidence="2">
    <location>
        <begin position="569"/>
        <end position="591"/>
    </location>
</feature>
<feature type="compositionally biased region" description="Acidic residues" evidence="2">
    <location>
        <begin position="1112"/>
        <end position="1124"/>
    </location>
</feature>
<feature type="compositionally biased region" description="Low complexity" evidence="2">
    <location>
        <begin position="780"/>
        <end position="789"/>
    </location>
</feature>
<dbReference type="InterPro" id="IPR036116">
    <property type="entry name" value="FN3_sf"/>
</dbReference>
<keyword evidence="6" id="KW-1185">Reference proteome</keyword>
<feature type="domain" description="Fibronectin type-III" evidence="4">
    <location>
        <begin position="40"/>
        <end position="126"/>
    </location>
</feature>
<organism evidence="5 6">
    <name type="scientific">Wickerhamomyces anomalus (strain ATCC 58044 / CBS 1984 / NCYC 433 / NRRL Y-366-8)</name>
    <name type="common">Yeast</name>
    <name type="synonym">Hansenula anomala</name>
    <dbReference type="NCBI Taxonomy" id="683960"/>
    <lineage>
        <taxon>Eukaryota</taxon>
        <taxon>Fungi</taxon>
        <taxon>Dikarya</taxon>
        <taxon>Ascomycota</taxon>
        <taxon>Saccharomycotina</taxon>
        <taxon>Saccharomycetes</taxon>
        <taxon>Phaffomycetales</taxon>
        <taxon>Wickerhamomycetaceae</taxon>
        <taxon>Wickerhamomyces</taxon>
    </lineage>
</organism>
<feature type="chain" id="PRO_5009133647" description="Fibronectin type-III domain-containing protein" evidence="3">
    <location>
        <begin position="24"/>
        <end position="1124"/>
    </location>
</feature>
<feature type="compositionally biased region" description="Polar residues" evidence="2">
    <location>
        <begin position="696"/>
        <end position="763"/>
    </location>
</feature>
<feature type="compositionally biased region" description="Low complexity" evidence="2">
    <location>
        <begin position="471"/>
        <end position="487"/>
    </location>
</feature>
<feature type="compositionally biased region" description="Low complexity" evidence="2">
    <location>
        <begin position="1054"/>
        <end position="1063"/>
    </location>
</feature>
<evidence type="ECO:0000256" key="2">
    <source>
        <dbReference type="SAM" id="MobiDB-lite"/>
    </source>
</evidence>
<feature type="region of interest" description="Disordered" evidence="2">
    <location>
        <begin position="469"/>
        <end position="525"/>
    </location>
</feature>
<keyword evidence="1" id="KW-0175">Coiled coil</keyword>
<accession>A0A1E3P2C8</accession>
<feature type="compositionally biased region" description="Polar residues" evidence="2">
    <location>
        <begin position="796"/>
        <end position="854"/>
    </location>
</feature>
<feature type="compositionally biased region" description="Polar residues" evidence="2">
    <location>
        <begin position="873"/>
        <end position="886"/>
    </location>
</feature>
<dbReference type="EMBL" id="KV454210">
    <property type="protein sequence ID" value="ODQ59555.1"/>
    <property type="molecule type" value="Genomic_DNA"/>
</dbReference>
<dbReference type="InterPro" id="IPR003961">
    <property type="entry name" value="FN3_dom"/>
</dbReference>
<feature type="coiled-coil region" evidence="1">
    <location>
        <begin position="300"/>
        <end position="373"/>
    </location>
</feature>
<dbReference type="CDD" id="cd00063">
    <property type="entry name" value="FN3"/>
    <property type="match status" value="1"/>
</dbReference>
<feature type="region of interest" description="Disordered" evidence="2">
    <location>
        <begin position="569"/>
        <end position="595"/>
    </location>
</feature>
<dbReference type="STRING" id="683960.A0A1E3P2C8"/>
<feature type="compositionally biased region" description="Polar residues" evidence="2">
    <location>
        <begin position="1064"/>
        <end position="1094"/>
    </location>
</feature>
<dbReference type="SUPFAM" id="SSF49265">
    <property type="entry name" value="Fibronectin type III"/>
    <property type="match status" value="1"/>
</dbReference>
<feature type="compositionally biased region" description="Low complexity" evidence="2">
    <location>
        <begin position="946"/>
        <end position="976"/>
    </location>
</feature>
<dbReference type="RefSeq" id="XP_019038762.1">
    <property type="nucleotide sequence ID" value="XM_019180423.1"/>
</dbReference>
<feature type="region of interest" description="Disordered" evidence="2">
    <location>
        <begin position="157"/>
        <end position="194"/>
    </location>
</feature>
<evidence type="ECO:0000313" key="5">
    <source>
        <dbReference type="EMBL" id="ODQ59555.1"/>
    </source>
</evidence>
<feature type="compositionally biased region" description="Low complexity" evidence="2">
    <location>
        <begin position="174"/>
        <end position="189"/>
    </location>
</feature>
<feature type="region of interest" description="Disordered" evidence="2">
    <location>
        <begin position="689"/>
        <end position="1124"/>
    </location>
</feature>
<dbReference type="OrthoDB" id="5572782at2759"/>
<gene>
    <name evidence="5" type="ORF">WICANDRAFT_104643</name>
</gene>
<keyword evidence="3" id="KW-0732">Signal</keyword>
<evidence type="ECO:0000313" key="6">
    <source>
        <dbReference type="Proteomes" id="UP000094112"/>
    </source>
</evidence>
<dbReference type="GeneID" id="30197669"/>
<feature type="signal peptide" evidence="3">
    <location>
        <begin position="1"/>
        <end position="23"/>
    </location>
</feature>
<feature type="compositionally biased region" description="Polar residues" evidence="2">
    <location>
        <begin position="989"/>
        <end position="1017"/>
    </location>
</feature>
<protein>
    <recommendedName>
        <fullName evidence="4">Fibronectin type-III domain-containing protein</fullName>
    </recommendedName>
</protein>
<feature type="compositionally biased region" description="Polar residues" evidence="2">
    <location>
        <begin position="157"/>
        <end position="167"/>
    </location>
</feature>
<evidence type="ECO:0000256" key="3">
    <source>
        <dbReference type="SAM" id="SignalP"/>
    </source>
</evidence>
<dbReference type="Gene3D" id="2.60.40.10">
    <property type="entry name" value="Immunoglobulins"/>
    <property type="match status" value="1"/>
</dbReference>
<reference evidence="5 6" key="1">
    <citation type="journal article" date="2016" name="Proc. Natl. Acad. Sci. U.S.A.">
        <title>Comparative genomics of biotechnologically important yeasts.</title>
        <authorList>
            <person name="Riley R."/>
            <person name="Haridas S."/>
            <person name="Wolfe K.H."/>
            <person name="Lopes M.R."/>
            <person name="Hittinger C.T."/>
            <person name="Goeker M."/>
            <person name="Salamov A.A."/>
            <person name="Wisecaver J.H."/>
            <person name="Long T.M."/>
            <person name="Calvey C.H."/>
            <person name="Aerts A.L."/>
            <person name="Barry K.W."/>
            <person name="Choi C."/>
            <person name="Clum A."/>
            <person name="Coughlan A.Y."/>
            <person name="Deshpande S."/>
            <person name="Douglass A.P."/>
            <person name="Hanson S.J."/>
            <person name="Klenk H.-P."/>
            <person name="LaButti K.M."/>
            <person name="Lapidus A."/>
            <person name="Lindquist E.A."/>
            <person name="Lipzen A.M."/>
            <person name="Meier-Kolthoff J.P."/>
            <person name="Ohm R.A."/>
            <person name="Otillar R.P."/>
            <person name="Pangilinan J.L."/>
            <person name="Peng Y."/>
            <person name="Rokas A."/>
            <person name="Rosa C.A."/>
            <person name="Scheuner C."/>
            <person name="Sibirny A.A."/>
            <person name="Slot J.C."/>
            <person name="Stielow J.B."/>
            <person name="Sun H."/>
            <person name="Kurtzman C.P."/>
            <person name="Blackwell M."/>
            <person name="Grigoriev I.V."/>
            <person name="Jeffries T.W."/>
        </authorList>
    </citation>
    <scope>NUCLEOTIDE SEQUENCE [LARGE SCALE GENOMIC DNA]</scope>
    <source>
        <strain evidence="6">ATCC 58044 / CBS 1984 / NCYC 433 / NRRL Y-366-8</strain>
    </source>
</reference>